<comment type="caution">
    <text evidence="2">Lacks conserved residue(s) required for the propagation of feature annotation.</text>
</comment>
<dbReference type="Pfam" id="PF08879">
    <property type="entry name" value="WRC"/>
    <property type="match status" value="1"/>
</dbReference>
<dbReference type="OrthoDB" id="1927209at2759"/>
<dbReference type="InterPro" id="IPR014977">
    <property type="entry name" value="WRC_dom"/>
</dbReference>
<dbReference type="EMBL" id="JAKOGI010000175">
    <property type="protein sequence ID" value="KAJ8441121.1"/>
    <property type="molecule type" value="Genomic_DNA"/>
</dbReference>
<dbReference type="PANTHER" id="PTHR31602">
    <property type="entry name" value="GROWTH-REGULATING FACTOR 5"/>
    <property type="match status" value="1"/>
</dbReference>
<evidence type="ECO:0000259" key="5">
    <source>
        <dbReference type="PROSITE" id="PS51667"/>
    </source>
</evidence>
<dbReference type="GO" id="GO:0032502">
    <property type="term" value="P:developmental process"/>
    <property type="evidence" value="ECO:0007669"/>
    <property type="project" value="InterPro"/>
</dbReference>
<feature type="compositionally biased region" description="Low complexity" evidence="4">
    <location>
        <begin position="71"/>
        <end position="83"/>
    </location>
</feature>
<keyword evidence="1 3" id="KW-0539">Nucleus</keyword>
<evidence type="ECO:0000256" key="2">
    <source>
        <dbReference type="PROSITE-ProRule" id="PRU01002"/>
    </source>
</evidence>
<gene>
    <name evidence="6" type="ORF">Cgig2_006950</name>
</gene>
<keyword evidence="3" id="KW-0010">Activator</keyword>
<comment type="similarity">
    <text evidence="3">Belongs to the GRF family.</text>
</comment>
<evidence type="ECO:0000313" key="7">
    <source>
        <dbReference type="Proteomes" id="UP001153076"/>
    </source>
</evidence>
<comment type="subcellular location">
    <subcellularLocation>
        <location evidence="3">Nucleus</location>
    </subcellularLocation>
</comment>
<comment type="domain">
    <text evidence="3">The QLQ domain and WRC domain may be involved in protein-protein interaction and DNA-binding, respectively.</text>
</comment>
<dbReference type="PANTHER" id="PTHR31602:SF112">
    <property type="entry name" value="GROWTH-REGULATING FACTOR"/>
    <property type="match status" value="1"/>
</dbReference>
<sequence length="176" mass="19892">MHCELIHVLMPVGWGYFQLGYGRNIDPEPGRCRRTDGKKWRCSKEACPNSKYCEKHINRGKSKSKKKQMQSLNPTTNTSPTSATNTIPLISCSVSPSYTTTSSTHIYPPELTDQGQDQGTAFYPFISPRSSSQQSSCSTMSDQNQHDLVWFMDPESHHDQPNKTIRNKFNSNCLAK</sequence>
<dbReference type="Proteomes" id="UP001153076">
    <property type="component" value="Unassembled WGS sequence"/>
</dbReference>
<reference evidence="6" key="1">
    <citation type="submission" date="2022-04" db="EMBL/GenBank/DDBJ databases">
        <title>Carnegiea gigantea Genome sequencing and assembly v2.</title>
        <authorList>
            <person name="Copetti D."/>
            <person name="Sanderson M.J."/>
            <person name="Burquez A."/>
            <person name="Wojciechowski M.F."/>
        </authorList>
    </citation>
    <scope>NUCLEOTIDE SEQUENCE</scope>
    <source>
        <strain evidence="6">SGP5-SGP5p</strain>
        <tissue evidence="6">Aerial part</tissue>
    </source>
</reference>
<comment type="caution">
    <text evidence="6">The sequence shown here is derived from an EMBL/GenBank/DDBJ whole genome shotgun (WGS) entry which is preliminary data.</text>
</comment>
<evidence type="ECO:0000256" key="3">
    <source>
        <dbReference type="RuleBase" id="RU367127"/>
    </source>
</evidence>
<comment type="function">
    <text evidence="3">Transcription activator.</text>
</comment>
<feature type="domain" description="WRC" evidence="5">
    <location>
        <begin position="26"/>
        <end position="70"/>
    </location>
</feature>
<dbReference type="AlphaFoldDB" id="A0A9Q1QGX8"/>
<evidence type="ECO:0000313" key="6">
    <source>
        <dbReference type="EMBL" id="KAJ8441121.1"/>
    </source>
</evidence>
<evidence type="ECO:0000256" key="1">
    <source>
        <dbReference type="ARBA" id="ARBA00023242"/>
    </source>
</evidence>
<evidence type="ECO:0000256" key="4">
    <source>
        <dbReference type="SAM" id="MobiDB-lite"/>
    </source>
</evidence>
<proteinExistence type="inferred from homology"/>
<keyword evidence="3" id="KW-0804">Transcription</keyword>
<organism evidence="6 7">
    <name type="scientific">Carnegiea gigantea</name>
    <dbReference type="NCBI Taxonomy" id="171969"/>
    <lineage>
        <taxon>Eukaryota</taxon>
        <taxon>Viridiplantae</taxon>
        <taxon>Streptophyta</taxon>
        <taxon>Embryophyta</taxon>
        <taxon>Tracheophyta</taxon>
        <taxon>Spermatophyta</taxon>
        <taxon>Magnoliopsida</taxon>
        <taxon>eudicotyledons</taxon>
        <taxon>Gunneridae</taxon>
        <taxon>Pentapetalae</taxon>
        <taxon>Caryophyllales</taxon>
        <taxon>Cactineae</taxon>
        <taxon>Cactaceae</taxon>
        <taxon>Cactoideae</taxon>
        <taxon>Echinocereeae</taxon>
        <taxon>Carnegiea</taxon>
    </lineage>
</organism>
<keyword evidence="3" id="KW-0805">Transcription regulation</keyword>
<dbReference type="PROSITE" id="PS51667">
    <property type="entry name" value="WRC"/>
    <property type="match status" value="1"/>
</dbReference>
<dbReference type="GO" id="GO:0006351">
    <property type="term" value="P:DNA-templated transcription"/>
    <property type="evidence" value="ECO:0007669"/>
    <property type="project" value="UniProtKB-UniRule"/>
</dbReference>
<feature type="region of interest" description="Disordered" evidence="4">
    <location>
        <begin position="58"/>
        <end position="83"/>
    </location>
</feature>
<dbReference type="GO" id="GO:0005634">
    <property type="term" value="C:nucleus"/>
    <property type="evidence" value="ECO:0007669"/>
    <property type="project" value="UniProtKB-SubCell"/>
</dbReference>
<protein>
    <recommendedName>
        <fullName evidence="3">Growth-regulating factor</fullName>
    </recommendedName>
</protein>
<keyword evidence="7" id="KW-1185">Reference proteome</keyword>
<accession>A0A9Q1QGX8</accession>
<dbReference type="InterPro" id="IPR031137">
    <property type="entry name" value="GRF"/>
</dbReference>
<feature type="compositionally biased region" description="Basic residues" evidence="4">
    <location>
        <begin position="58"/>
        <end position="68"/>
    </location>
</feature>
<dbReference type="GO" id="GO:0005524">
    <property type="term" value="F:ATP binding"/>
    <property type="evidence" value="ECO:0007669"/>
    <property type="project" value="UniProtKB-UniRule"/>
</dbReference>
<name>A0A9Q1QGX8_9CARY</name>